<evidence type="ECO:0000313" key="1">
    <source>
        <dbReference type="EMBL" id="MDK4246597.1"/>
    </source>
</evidence>
<reference evidence="1 2" key="1">
    <citation type="submission" date="2023-05" db="EMBL/GenBank/DDBJ databases">
        <title>Metabolic capabilities are highly conserved among human nasal-associated Corynebacterium species in pangenomic analyses.</title>
        <authorList>
            <person name="Tran T.H."/>
            <person name="Roberts A.Q."/>
            <person name="Escapa I.F."/>
            <person name="Gao W."/>
            <person name="Conlan S."/>
            <person name="Kong H."/>
            <person name="Segre J.A."/>
            <person name="Kelly M.S."/>
            <person name="Lemon K.P."/>
        </authorList>
    </citation>
    <scope>NUCLEOTIDE SEQUENCE [LARGE SCALE GENOMIC DNA]</scope>
    <source>
        <strain evidence="1 2">KPL3802</strain>
    </source>
</reference>
<dbReference type="InterPro" id="IPR011664">
    <property type="entry name" value="Abi_system_AbiD/AbiF-like"/>
</dbReference>
<dbReference type="EMBL" id="JASNUO010000001">
    <property type="protein sequence ID" value="MDK4246597.1"/>
    <property type="molecule type" value="Genomic_DNA"/>
</dbReference>
<name>A0ABT7FMF0_9CORY</name>
<evidence type="ECO:0000313" key="2">
    <source>
        <dbReference type="Proteomes" id="UP001239414"/>
    </source>
</evidence>
<dbReference type="Pfam" id="PF07751">
    <property type="entry name" value="Abi_2"/>
    <property type="match status" value="1"/>
</dbReference>
<gene>
    <name evidence="1" type="ORF">QPX34_00970</name>
</gene>
<accession>A0ABT7FMF0</accession>
<proteinExistence type="predicted"/>
<protein>
    <submittedName>
        <fullName evidence="1">Abi family protein</fullName>
    </submittedName>
</protein>
<dbReference type="RefSeq" id="WP_284609350.1">
    <property type="nucleotide sequence ID" value="NZ_JASNTZ010000004.1"/>
</dbReference>
<organism evidence="1 2">
    <name type="scientific">Corynebacterium accolens</name>
    <dbReference type="NCBI Taxonomy" id="38284"/>
    <lineage>
        <taxon>Bacteria</taxon>
        <taxon>Bacillati</taxon>
        <taxon>Actinomycetota</taxon>
        <taxon>Actinomycetes</taxon>
        <taxon>Mycobacteriales</taxon>
        <taxon>Corynebacteriaceae</taxon>
        <taxon>Corynebacterium</taxon>
    </lineage>
</organism>
<dbReference type="Proteomes" id="UP001239414">
    <property type="component" value="Unassembled WGS sequence"/>
</dbReference>
<keyword evidence="2" id="KW-1185">Reference proteome</keyword>
<sequence>MVAISSKRIKKEWLSENRLEPYLTKTGGSTDKAFELYELDRHLSASLFHEIAFIEVALRNSVSGYLSSEYGDDWYCKLEMGFDKRVRDNITEAWNSLPTDFTKNTERSKRLGGRVIAASMFRTWTNILDTGGSTGLPAPFNNADHDRIWSRQALISVFPGANSVARKKDPEFSTHGLTRKWVHSKILEIKKIRNRVAHHESVVLRGIPVTGTDTRLRPRECHEACQDVAAMLDRDLASYLTENLPTTAILTELDTFYASLNNSNKS</sequence>
<comment type="caution">
    <text evidence="1">The sequence shown here is derived from an EMBL/GenBank/DDBJ whole genome shotgun (WGS) entry which is preliminary data.</text>
</comment>